<dbReference type="Proteomes" id="UP000263486">
    <property type="component" value="Unassembled WGS sequence"/>
</dbReference>
<evidence type="ECO:0008006" key="4">
    <source>
        <dbReference type="Google" id="ProtNLM"/>
    </source>
</evidence>
<evidence type="ECO:0000313" key="2">
    <source>
        <dbReference type="EMBL" id="REI42908.1"/>
    </source>
</evidence>
<evidence type="ECO:0000256" key="1">
    <source>
        <dbReference type="SAM" id="SignalP"/>
    </source>
</evidence>
<gene>
    <name evidence="2" type="ORF">DYH56_01805</name>
</gene>
<protein>
    <recommendedName>
        <fullName evidence="4">Porin</fullName>
    </recommendedName>
</protein>
<evidence type="ECO:0000313" key="3">
    <source>
        <dbReference type="Proteomes" id="UP000263486"/>
    </source>
</evidence>
<feature type="chain" id="PRO_5046996052" description="Porin" evidence="1">
    <location>
        <begin position="22"/>
        <end position="321"/>
    </location>
</feature>
<keyword evidence="1" id="KW-0732">Signal</keyword>
<proteinExistence type="predicted"/>
<reference evidence="2 3" key="1">
    <citation type="submission" date="2018-08" db="EMBL/GenBank/DDBJ databases">
        <title>Draft genome sequence of Psychrilyobacter sp. strain SD5 isolated from Black Sea water.</title>
        <authorList>
            <person name="Yadav S."/>
            <person name="Villanueva L."/>
            <person name="Damste J.S.S."/>
        </authorList>
    </citation>
    <scope>NUCLEOTIDE SEQUENCE [LARGE SCALE GENOMIC DNA]</scope>
    <source>
        <strain evidence="2 3">SD5</strain>
    </source>
</reference>
<keyword evidence="3" id="KW-1185">Reference proteome</keyword>
<comment type="caution">
    <text evidence="2">The sequence shown here is derived from an EMBL/GenBank/DDBJ whole genome shotgun (WGS) entry which is preliminary data.</text>
</comment>
<accession>A0ABX9KK98</accession>
<feature type="signal peptide" evidence="1">
    <location>
        <begin position="1"/>
        <end position="21"/>
    </location>
</feature>
<organism evidence="2 3">
    <name type="scientific">Psychrilyobacter piezotolerans</name>
    <dbReference type="NCBI Taxonomy" id="2293438"/>
    <lineage>
        <taxon>Bacteria</taxon>
        <taxon>Fusobacteriati</taxon>
        <taxon>Fusobacteriota</taxon>
        <taxon>Fusobacteriia</taxon>
        <taxon>Fusobacteriales</taxon>
        <taxon>Fusobacteriaceae</taxon>
        <taxon>Psychrilyobacter</taxon>
    </lineage>
</organism>
<name>A0ABX9KK98_9FUSO</name>
<sequence length="321" mass="36119">MNKKRIALLAGLMTMGMVSFAMESSDAEVLKTKEEKELSIFNINDRVRFDENRLEMNGNLHLDKNNRLEMRVRHYSSVGNGDFGDNRDSGNTAGDRTEMRLRLHTQTSVEDMVVRTELKTNTYGSGDGGNQQYFRVQPTWHLFTDVEGLSSHVRAGLAFKHTSPDAASSENAYSFTSSFENAYTINDYLAIEGNIYYDYNFGGKGTEDYNNVDIEAYVYANYPLYNADGIKVEALLEGGMDPYSFGNRHFGDLNNVNKETPSEGHETYVLYAEPSVKASKTLNENNSVYLQGGYYVEQNDKNSTGNVDDTAFVRVGFTSKF</sequence>
<dbReference type="EMBL" id="QUAJ01000002">
    <property type="protein sequence ID" value="REI42908.1"/>
    <property type="molecule type" value="Genomic_DNA"/>
</dbReference>